<dbReference type="RefSeq" id="WP_343974212.1">
    <property type="nucleotide sequence ID" value="NZ_BAAAHK010000012.1"/>
</dbReference>
<feature type="transmembrane region" description="Helical" evidence="6">
    <location>
        <begin position="79"/>
        <end position="102"/>
    </location>
</feature>
<keyword evidence="4 6" id="KW-0472">Membrane</keyword>
<protein>
    <submittedName>
        <fullName evidence="8">MFS transporter</fullName>
    </submittedName>
</protein>
<feature type="transmembrane region" description="Helical" evidence="6">
    <location>
        <begin position="296"/>
        <end position="316"/>
    </location>
</feature>
<gene>
    <name evidence="8" type="ORF">GCM10009554_48030</name>
</gene>
<evidence type="ECO:0000259" key="7">
    <source>
        <dbReference type="PROSITE" id="PS50850"/>
    </source>
</evidence>
<dbReference type="Pfam" id="PF07690">
    <property type="entry name" value="MFS_1"/>
    <property type="match status" value="1"/>
</dbReference>
<dbReference type="PANTHER" id="PTHR42718:SF49">
    <property type="entry name" value="EXPORT PROTEIN"/>
    <property type="match status" value="1"/>
</dbReference>
<feature type="transmembrane region" description="Helical" evidence="6">
    <location>
        <begin position="195"/>
        <end position="216"/>
    </location>
</feature>
<dbReference type="PROSITE" id="PS50850">
    <property type="entry name" value="MFS"/>
    <property type="match status" value="1"/>
</dbReference>
<feature type="transmembrane region" description="Helical" evidence="6">
    <location>
        <begin position="396"/>
        <end position="418"/>
    </location>
</feature>
<keyword evidence="3 6" id="KW-1133">Transmembrane helix</keyword>
<dbReference type="InterPro" id="IPR036259">
    <property type="entry name" value="MFS_trans_sf"/>
</dbReference>
<feature type="transmembrane region" description="Helical" evidence="6">
    <location>
        <begin position="48"/>
        <end position="67"/>
    </location>
</feature>
<comment type="caution">
    <text evidence="8">The sequence shown here is derived from an EMBL/GenBank/DDBJ whole genome shotgun (WGS) entry which is preliminary data.</text>
</comment>
<feature type="transmembrane region" description="Helical" evidence="6">
    <location>
        <begin position="354"/>
        <end position="375"/>
    </location>
</feature>
<sequence length="495" mass="50175">MDTPAPHRPGLAITAGGTLLALSVFTAPLSIVPSVAAGLQASTIATSWILSSMSLGLAITLLTAGAIGDDFGRRRVFTAGALVLGIGSAVAGLAPNALVFVLGRVLEGIGAAAVIACGLAIISHTSPPGPARARATGIWGASLGAGIALGPLAGSLIDTAADWRYSYLLFTVLALGLALVGRFRLEESRSGRARTIDVIGALLLGVGLACLLAALTEGRQDWTSLLELSLMAGAVVFLTGFVTHQRRASGAMLDLTLFRRPALSAATLAAFISGAGITALLSFFCTVLERGMARSPVFASVLLLSWSAISVAAALLTRHLPPRLSGGAKMAGGLVVITIGLIPMTLLTPTSAPWHLIGGLVVAGVGTGVVNATLAREAVASVPPDRAGTGSGINNTSRYVGAAIGVTVVTIIAVHPAGTPATLVAGWNTATLTGMAFSVVGAAAVYLLHRADTPWMAARELLREGDQEHDQRDNPGQHAEQGLGSRLPAAFGEAE</sequence>
<evidence type="ECO:0000256" key="2">
    <source>
        <dbReference type="ARBA" id="ARBA00022692"/>
    </source>
</evidence>
<proteinExistence type="predicted"/>
<dbReference type="CDD" id="cd17321">
    <property type="entry name" value="MFS_MMR_MDR_like"/>
    <property type="match status" value="1"/>
</dbReference>
<feature type="region of interest" description="Disordered" evidence="5">
    <location>
        <begin position="465"/>
        <end position="495"/>
    </location>
</feature>
<evidence type="ECO:0000256" key="6">
    <source>
        <dbReference type="SAM" id="Phobius"/>
    </source>
</evidence>
<keyword evidence="9" id="KW-1185">Reference proteome</keyword>
<feature type="domain" description="Major facilitator superfamily (MFS) profile" evidence="7">
    <location>
        <begin position="9"/>
        <end position="453"/>
    </location>
</feature>
<feature type="transmembrane region" description="Helical" evidence="6">
    <location>
        <begin position="263"/>
        <end position="284"/>
    </location>
</feature>
<dbReference type="Gene3D" id="1.20.1250.20">
    <property type="entry name" value="MFS general substrate transporter like domains"/>
    <property type="match status" value="1"/>
</dbReference>
<evidence type="ECO:0000313" key="8">
    <source>
        <dbReference type="EMBL" id="GAA0949425.1"/>
    </source>
</evidence>
<comment type="subcellular location">
    <subcellularLocation>
        <location evidence="1">Cell membrane</location>
        <topology evidence="1">Multi-pass membrane protein</topology>
    </subcellularLocation>
</comment>
<dbReference type="InterPro" id="IPR011701">
    <property type="entry name" value="MFS"/>
</dbReference>
<accession>A0ABN1QYX1</accession>
<feature type="compositionally biased region" description="Basic and acidic residues" evidence="5">
    <location>
        <begin position="465"/>
        <end position="475"/>
    </location>
</feature>
<evidence type="ECO:0000256" key="3">
    <source>
        <dbReference type="ARBA" id="ARBA00022989"/>
    </source>
</evidence>
<feature type="transmembrane region" description="Helical" evidence="6">
    <location>
        <begin position="430"/>
        <end position="449"/>
    </location>
</feature>
<keyword evidence="2 6" id="KW-0812">Transmembrane</keyword>
<dbReference type="SUPFAM" id="SSF103473">
    <property type="entry name" value="MFS general substrate transporter"/>
    <property type="match status" value="1"/>
</dbReference>
<reference evidence="8 9" key="1">
    <citation type="journal article" date="2019" name="Int. J. Syst. Evol. Microbiol.">
        <title>The Global Catalogue of Microorganisms (GCM) 10K type strain sequencing project: providing services to taxonomists for standard genome sequencing and annotation.</title>
        <authorList>
            <consortium name="The Broad Institute Genomics Platform"/>
            <consortium name="The Broad Institute Genome Sequencing Center for Infectious Disease"/>
            <person name="Wu L."/>
            <person name="Ma J."/>
        </authorList>
    </citation>
    <scope>NUCLEOTIDE SEQUENCE [LARGE SCALE GENOMIC DNA]</scope>
    <source>
        <strain evidence="8 9">JCM 10977</strain>
    </source>
</reference>
<feature type="transmembrane region" description="Helical" evidence="6">
    <location>
        <begin position="222"/>
        <end position="242"/>
    </location>
</feature>
<dbReference type="Gene3D" id="1.20.1720.10">
    <property type="entry name" value="Multidrug resistance protein D"/>
    <property type="match status" value="1"/>
</dbReference>
<dbReference type="EMBL" id="BAAAHK010000012">
    <property type="protein sequence ID" value="GAA0949425.1"/>
    <property type="molecule type" value="Genomic_DNA"/>
</dbReference>
<organism evidence="8 9">
    <name type="scientific">Kribbella koreensis</name>
    <dbReference type="NCBI Taxonomy" id="57909"/>
    <lineage>
        <taxon>Bacteria</taxon>
        <taxon>Bacillati</taxon>
        <taxon>Actinomycetota</taxon>
        <taxon>Actinomycetes</taxon>
        <taxon>Propionibacteriales</taxon>
        <taxon>Kribbellaceae</taxon>
        <taxon>Kribbella</taxon>
    </lineage>
</organism>
<feature type="transmembrane region" description="Helical" evidence="6">
    <location>
        <begin position="328"/>
        <end position="348"/>
    </location>
</feature>
<evidence type="ECO:0000256" key="1">
    <source>
        <dbReference type="ARBA" id="ARBA00004651"/>
    </source>
</evidence>
<evidence type="ECO:0000256" key="5">
    <source>
        <dbReference type="SAM" id="MobiDB-lite"/>
    </source>
</evidence>
<evidence type="ECO:0000313" key="9">
    <source>
        <dbReference type="Proteomes" id="UP001500542"/>
    </source>
</evidence>
<feature type="transmembrane region" description="Helical" evidence="6">
    <location>
        <begin position="108"/>
        <end position="126"/>
    </location>
</feature>
<feature type="transmembrane region" description="Helical" evidence="6">
    <location>
        <begin position="12"/>
        <end position="36"/>
    </location>
</feature>
<dbReference type="InterPro" id="IPR020846">
    <property type="entry name" value="MFS_dom"/>
</dbReference>
<feature type="transmembrane region" description="Helical" evidence="6">
    <location>
        <begin position="163"/>
        <end position="183"/>
    </location>
</feature>
<evidence type="ECO:0000256" key="4">
    <source>
        <dbReference type="ARBA" id="ARBA00023136"/>
    </source>
</evidence>
<dbReference type="PANTHER" id="PTHR42718">
    <property type="entry name" value="MAJOR FACILITATOR SUPERFAMILY MULTIDRUG TRANSPORTER MFSC"/>
    <property type="match status" value="1"/>
</dbReference>
<dbReference type="Proteomes" id="UP001500542">
    <property type="component" value="Unassembled WGS sequence"/>
</dbReference>
<name>A0ABN1QYX1_9ACTN</name>